<evidence type="ECO:0000313" key="3">
    <source>
        <dbReference type="Proteomes" id="UP000248039"/>
    </source>
</evidence>
<feature type="domain" description="Transposase DDE" evidence="1">
    <location>
        <begin position="13"/>
        <end position="97"/>
    </location>
</feature>
<dbReference type="Proteomes" id="UP000248039">
    <property type="component" value="Unassembled WGS sequence"/>
</dbReference>
<gene>
    <name evidence="2" type="ORF">C7C46_31935</name>
</gene>
<protein>
    <recommendedName>
        <fullName evidence="1">Transposase DDE domain-containing protein</fullName>
    </recommendedName>
</protein>
<sequence>MRDSKAGGLGLFPSQELKVNQAWLLAVALATDLRAWLQLLALEGELARATPKTLRYRFLHVPAVLVHGQRRRRLKIPKTWPWAKEIVTAFARIMALPHPT</sequence>
<dbReference type="Pfam" id="PF13701">
    <property type="entry name" value="DDE_Tnp_1_4"/>
    <property type="match status" value="1"/>
</dbReference>
<organism evidence="2 3">
    <name type="scientific">Streptomyces tateyamensis</name>
    <dbReference type="NCBI Taxonomy" id="565073"/>
    <lineage>
        <taxon>Bacteria</taxon>
        <taxon>Bacillati</taxon>
        <taxon>Actinomycetota</taxon>
        <taxon>Actinomycetes</taxon>
        <taxon>Kitasatosporales</taxon>
        <taxon>Streptomycetaceae</taxon>
        <taxon>Streptomyces</taxon>
    </lineage>
</organism>
<dbReference type="EMBL" id="PYBW01000190">
    <property type="protein sequence ID" value="PYC66014.1"/>
    <property type="molecule type" value="Genomic_DNA"/>
</dbReference>
<evidence type="ECO:0000313" key="2">
    <source>
        <dbReference type="EMBL" id="PYC66014.1"/>
    </source>
</evidence>
<dbReference type="OrthoDB" id="3254802at2"/>
<keyword evidence="3" id="KW-1185">Reference proteome</keyword>
<proteinExistence type="predicted"/>
<accession>A0A2V4N798</accession>
<dbReference type="InterPro" id="IPR025668">
    <property type="entry name" value="Tnp_DDE_dom"/>
</dbReference>
<comment type="caution">
    <text evidence="2">The sequence shown here is derived from an EMBL/GenBank/DDBJ whole genome shotgun (WGS) entry which is preliminary data.</text>
</comment>
<reference evidence="2 3" key="1">
    <citation type="submission" date="2018-03" db="EMBL/GenBank/DDBJ databases">
        <title>Bioinformatic expansion and discovery of thiopeptide antibiotics.</title>
        <authorList>
            <person name="Schwalen C.J."/>
            <person name="Hudson G.A."/>
            <person name="Mitchell D.A."/>
        </authorList>
    </citation>
    <scope>NUCLEOTIDE SEQUENCE [LARGE SCALE GENOMIC DNA]</scope>
    <source>
        <strain evidence="2 3">ATCC 21389</strain>
    </source>
</reference>
<dbReference type="AlphaFoldDB" id="A0A2V4N798"/>
<evidence type="ECO:0000259" key="1">
    <source>
        <dbReference type="Pfam" id="PF13701"/>
    </source>
</evidence>
<name>A0A2V4N798_9ACTN</name>